<proteinExistence type="predicted"/>
<keyword evidence="5" id="KW-0539">Nucleus</keyword>
<feature type="domain" description="PHD-type" evidence="8">
    <location>
        <begin position="390"/>
        <end position="435"/>
    </location>
</feature>
<comment type="subcellular location">
    <subcellularLocation>
        <location evidence="1">Nucleus</location>
    </subcellularLocation>
</comment>
<dbReference type="InterPro" id="IPR016181">
    <property type="entry name" value="Acyl_CoA_acyltransferase"/>
</dbReference>
<feature type="domain" description="N-acetyltransferase" evidence="9">
    <location>
        <begin position="533"/>
        <end position="705"/>
    </location>
</feature>
<dbReference type="InterPro" id="IPR042163">
    <property type="entry name" value="PHF12"/>
</dbReference>
<dbReference type="GO" id="GO:0016747">
    <property type="term" value="F:acyltransferase activity, transferring groups other than amino-acyl groups"/>
    <property type="evidence" value="ECO:0007669"/>
    <property type="project" value="InterPro"/>
</dbReference>
<dbReference type="InterPro" id="IPR014002">
    <property type="entry name" value="Agenet_dom_plant"/>
</dbReference>
<feature type="compositionally biased region" description="Basic residues" evidence="7">
    <location>
        <begin position="9"/>
        <end position="20"/>
    </location>
</feature>
<dbReference type="GO" id="GO:0008270">
    <property type="term" value="F:zinc ion binding"/>
    <property type="evidence" value="ECO:0007669"/>
    <property type="project" value="UniProtKB-KW"/>
</dbReference>
<dbReference type="CDD" id="cd04301">
    <property type="entry name" value="NAT_SF"/>
    <property type="match status" value="1"/>
</dbReference>
<dbReference type="PANTHER" id="PTHR46309:SF12">
    <property type="entry name" value="GB|AAC80581.1"/>
    <property type="match status" value="1"/>
</dbReference>
<evidence type="ECO:0000256" key="7">
    <source>
        <dbReference type="SAM" id="MobiDB-lite"/>
    </source>
</evidence>
<keyword evidence="2" id="KW-0479">Metal-binding</keyword>
<dbReference type="InterPro" id="IPR011011">
    <property type="entry name" value="Znf_FYVE_PHD"/>
</dbReference>
<evidence type="ECO:0000256" key="2">
    <source>
        <dbReference type="ARBA" id="ARBA00022723"/>
    </source>
</evidence>
<dbReference type="EMBL" id="MTKT01005801">
    <property type="protein sequence ID" value="OWM64719.1"/>
    <property type="molecule type" value="Genomic_DNA"/>
</dbReference>
<dbReference type="PROSITE" id="PS50016">
    <property type="entry name" value="ZF_PHD_2"/>
    <property type="match status" value="1"/>
</dbReference>
<dbReference type="GO" id="GO:0006357">
    <property type="term" value="P:regulation of transcription by RNA polymerase II"/>
    <property type="evidence" value="ECO:0007669"/>
    <property type="project" value="TreeGrafter"/>
</dbReference>
<dbReference type="Pfam" id="PF16135">
    <property type="entry name" value="TDBD"/>
    <property type="match status" value="1"/>
</dbReference>
<dbReference type="InterPro" id="IPR001965">
    <property type="entry name" value="Znf_PHD"/>
</dbReference>
<comment type="caution">
    <text evidence="10">The sequence shown here is derived from an EMBL/GenBank/DDBJ whole genome shotgun (WGS) entry which is preliminary data.</text>
</comment>
<dbReference type="PROSITE" id="PS51186">
    <property type="entry name" value="GNAT"/>
    <property type="match status" value="1"/>
</dbReference>
<dbReference type="InterPro" id="IPR001841">
    <property type="entry name" value="Znf_RING"/>
</dbReference>
<dbReference type="Pfam" id="PF23011">
    <property type="entry name" value="PHD-1st_NSD"/>
    <property type="match status" value="1"/>
</dbReference>
<evidence type="ECO:0000256" key="3">
    <source>
        <dbReference type="ARBA" id="ARBA00022771"/>
    </source>
</evidence>
<name>A0A218VWS7_PUNGR</name>
<dbReference type="Pfam" id="PF23209">
    <property type="entry name" value="IDM1_C"/>
    <property type="match status" value="1"/>
</dbReference>
<evidence type="ECO:0008006" key="12">
    <source>
        <dbReference type="Google" id="ProtNLM"/>
    </source>
</evidence>
<dbReference type="PANTHER" id="PTHR46309">
    <property type="entry name" value="PHD FINGER PROTEIN 12"/>
    <property type="match status" value="1"/>
</dbReference>
<dbReference type="InterPro" id="IPR032308">
    <property type="entry name" value="TDBD"/>
</dbReference>
<dbReference type="InterPro" id="IPR013083">
    <property type="entry name" value="Znf_RING/FYVE/PHD"/>
</dbReference>
<dbReference type="SUPFAM" id="SSF55729">
    <property type="entry name" value="Acyl-CoA N-acyltransferases (Nat)"/>
    <property type="match status" value="1"/>
</dbReference>
<dbReference type="GO" id="GO:0003714">
    <property type="term" value="F:transcription corepressor activity"/>
    <property type="evidence" value="ECO:0007669"/>
    <property type="project" value="InterPro"/>
</dbReference>
<evidence type="ECO:0000313" key="11">
    <source>
        <dbReference type="Proteomes" id="UP000197138"/>
    </source>
</evidence>
<evidence type="ECO:0000259" key="9">
    <source>
        <dbReference type="PROSITE" id="PS51186"/>
    </source>
</evidence>
<evidence type="ECO:0000313" key="10">
    <source>
        <dbReference type="EMBL" id="OWM64719.1"/>
    </source>
</evidence>
<keyword evidence="3 6" id="KW-0863">Zinc-finger</keyword>
<dbReference type="Gene3D" id="3.40.630.30">
    <property type="match status" value="1"/>
</dbReference>
<dbReference type="InterPro" id="IPR059153">
    <property type="entry name" value="NSD_PHD-1st"/>
</dbReference>
<dbReference type="InterPro" id="IPR000182">
    <property type="entry name" value="GNAT_dom"/>
</dbReference>
<reference evidence="11" key="1">
    <citation type="journal article" date="2017" name="Plant J.">
        <title>The pomegranate (Punica granatum L.) genome and the genomics of punicalagin biosynthesis.</title>
        <authorList>
            <person name="Qin G."/>
            <person name="Xu C."/>
            <person name="Ming R."/>
            <person name="Tang H."/>
            <person name="Guyot R."/>
            <person name="Kramer E.M."/>
            <person name="Hu Y."/>
            <person name="Yi X."/>
            <person name="Qi Y."/>
            <person name="Xu X."/>
            <person name="Gao Z."/>
            <person name="Pan H."/>
            <person name="Jian J."/>
            <person name="Tian Y."/>
            <person name="Yue Z."/>
            <person name="Xu Y."/>
        </authorList>
    </citation>
    <scope>NUCLEOTIDE SEQUENCE [LARGE SCALE GENOMIC DNA]</scope>
    <source>
        <strain evidence="11">cv. Dabenzi</strain>
    </source>
</reference>
<protein>
    <recommendedName>
        <fullName evidence="12">PHD-type domain-containing protein</fullName>
    </recommendedName>
</protein>
<evidence type="ECO:0000256" key="5">
    <source>
        <dbReference type="ARBA" id="ARBA00023242"/>
    </source>
</evidence>
<dbReference type="GO" id="GO:0005634">
    <property type="term" value="C:nucleus"/>
    <property type="evidence" value="ECO:0007669"/>
    <property type="project" value="UniProtKB-SubCell"/>
</dbReference>
<dbReference type="InterPro" id="IPR019787">
    <property type="entry name" value="Znf_PHD-finger"/>
</dbReference>
<gene>
    <name evidence="10" type="ORF">CDL15_Pgr005982</name>
</gene>
<dbReference type="SMART" id="SM00743">
    <property type="entry name" value="Agenet"/>
    <property type="match status" value="2"/>
</dbReference>
<dbReference type="SMART" id="SM00249">
    <property type="entry name" value="PHD"/>
    <property type="match status" value="2"/>
</dbReference>
<evidence type="ECO:0000259" key="8">
    <source>
        <dbReference type="PROSITE" id="PS50016"/>
    </source>
</evidence>
<dbReference type="InterPro" id="IPR056511">
    <property type="entry name" value="IDM1_C"/>
</dbReference>
<dbReference type="Pfam" id="PF05641">
    <property type="entry name" value="Agenet"/>
    <property type="match status" value="1"/>
</dbReference>
<evidence type="ECO:0000256" key="6">
    <source>
        <dbReference type="PROSITE-ProRule" id="PRU00146"/>
    </source>
</evidence>
<sequence length="733" mass="83397">MSSGFQDARKRKCKKTPPSRRKLLVGSRVEVRSLEDGLLGSWYSGSVIASGTRMRQVRDDGYVDEDGSGELEERVHVSRAVDGLDSGNPSNRSSYRGRIRLVPPSLAINPEELLYGLCVDVYYEDAWWEGVIFDCCEDAKERTVFFPDLGDELGTDICNIRITINWIEGDDIWVRRGLWSFLKVIQEYERQFFLPVSVKQMWYDLRQKEGFWKIKVWMCSDEILWEKMVFKTFLENLTIALSSDMLPFDLVRQLAREESAERPTCVLRPSKKVQKTLGCFPYNPKTVLSWLIDKDILLPRAKVHCRGDSGGSNLAEGRIHREGVGCNCYNTLLTLDGFVSHFGGTNHCPAAKIRLEDGRSLLDCQVQVLHGKRKIDMTEDTSDGKIHKNDCVCSICHYGGDLILSDQCPSSFHITCLGRKDVPDGDWYCPSCCCGICGEGKLKKDNGHSTDVSTINCYQCKRKYHTMCLRKRRGTELGHHTRRNWYCSKKCEQIHVGLLELEGKQISLGTDNLTFTLLKPVDYERHDDLDLWMISAAENYVKLNIALDVMHECFEPVKDPYLGNFDVSLSELNRLNFRGFYTVLLEKNDELITVATIRIHGEKVAEVPLVATRFQFRRLGMCHILMDTLEEKLKDLGLERIILPAVPSALKTWTGSLRFMKITESEKLQFVNHTFLNFQDTILCQKHILNSPSGESRVSSGTLLPNLADHLHESAVITLDGLSAVSEEFEGKV</sequence>
<accession>A0A218VWS7</accession>
<keyword evidence="4" id="KW-0862">Zinc</keyword>
<dbReference type="AlphaFoldDB" id="A0A218VWS7"/>
<feature type="region of interest" description="Disordered" evidence="7">
    <location>
        <begin position="1"/>
        <end position="20"/>
    </location>
</feature>
<dbReference type="SUPFAM" id="SSF57903">
    <property type="entry name" value="FYVE/PHD zinc finger"/>
    <property type="match status" value="1"/>
</dbReference>
<dbReference type="Proteomes" id="UP000197138">
    <property type="component" value="Unassembled WGS sequence"/>
</dbReference>
<dbReference type="SMART" id="SM00184">
    <property type="entry name" value="RING"/>
    <property type="match status" value="2"/>
</dbReference>
<dbReference type="Gene3D" id="3.30.40.10">
    <property type="entry name" value="Zinc/RING finger domain, C3HC4 (zinc finger)"/>
    <property type="match status" value="2"/>
</dbReference>
<organism evidence="10 11">
    <name type="scientific">Punica granatum</name>
    <name type="common">Pomegranate</name>
    <dbReference type="NCBI Taxonomy" id="22663"/>
    <lineage>
        <taxon>Eukaryota</taxon>
        <taxon>Viridiplantae</taxon>
        <taxon>Streptophyta</taxon>
        <taxon>Embryophyta</taxon>
        <taxon>Tracheophyta</taxon>
        <taxon>Spermatophyta</taxon>
        <taxon>Magnoliopsida</taxon>
        <taxon>eudicotyledons</taxon>
        <taxon>Gunneridae</taxon>
        <taxon>Pentapetalae</taxon>
        <taxon>rosids</taxon>
        <taxon>malvids</taxon>
        <taxon>Myrtales</taxon>
        <taxon>Lythraceae</taxon>
        <taxon>Punica</taxon>
    </lineage>
</organism>
<evidence type="ECO:0000256" key="4">
    <source>
        <dbReference type="ARBA" id="ARBA00022833"/>
    </source>
</evidence>
<dbReference type="InterPro" id="IPR008395">
    <property type="entry name" value="Agenet-like_dom"/>
</dbReference>
<evidence type="ECO:0000256" key="1">
    <source>
        <dbReference type="ARBA" id="ARBA00004123"/>
    </source>
</evidence>